<evidence type="ECO:0000313" key="1">
    <source>
        <dbReference type="EMBL" id="QJA47842.1"/>
    </source>
</evidence>
<dbReference type="EMBL" id="MT144604">
    <property type="protein sequence ID" value="QJH94684.1"/>
    <property type="molecule type" value="Genomic_DNA"/>
</dbReference>
<dbReference type="EMBL" id="MT144060">
    <property type="protein sequence ID" value="QJA47842.1"/>
    <property type="molecule type" value="Genomic_DNA"/>
</dbReference>
<gene>
    <name evidence="1" type="ORF">TM448A00748_0006</name>
    <name evidence="2" type="ORF">TM448B00292_0021</name>
</gene>
<dbReference type="AlphaFoldDB" id="A0A6H1ZK37"/>
<sequence length="146" mass="16278">MPVPKATQVGIDLRARLDQIRQANGYFSELKRVYGPTEKPRDKVPMPYALVRPGTDVRTGTASWQATRVRQFEIEVVFPKSADEAALDAVHVDVLRALGFGQDQPERKFPGLLDDEDEATPQYASEGETTHSITITIGVLYVESYN</sequence>
<evidence type="ECO:0008006" key="3">
    <source>
        <dbReference type="Google" id="ProtNLM"/>
    </source>
</evidence>
<evidence type="ECO:0000313" key="2">
    <source>
        <dbReference type="EMBL" id="QJH94684.1"/>
    </source>
</evidence>
<proteinExistence type="predicted"/>
<protein>
    <recommendedName>
        <fullName evidence="3">Tail protein</fullName>
    </recommendedName>
</protein>
<reference evidence="1" key="1">
    <citation type="submission" date="2020-03" db="EMBL/GenBank/DDBJ databases">
        <title>The deep terrestrial virosphere.</title>
        <authorList>
            <person name="Holmfeldt K."/>
            <person name="Nilsson E."/>
            <person name="Simone D."/>
            <person name="Lopez-Fernandez M."/>
            <person name="Wu X."/>
            <person name="de Brujin I."/>
            <person name="Lundin D."/>
            <person name="Andersson A."/>
            <person name="Bertilsson S."/>
            <person name="Dopson M."/>
        </authorList>
    </citation>
    <scope>NUCLEOTIDE SEQUENCE</scope>
    <source>
        <strain evidence="1">TM448A00748</strain>
        <strain evidence="2">TM448B00292</strain>
    </source>
</reference>
<name>A0A6H1ZK37_9ZZZZ</name>
<accession>A0A6H1ZK37</accession>
<organism evidence="1">
    <name type="scientific">viral metagenome</name>
    <dbReference type="NCBI Taxonomy" id="1070528"/>
    <lineage>
        <taxon>unclassified sequences</taxon>
        <taxon>metagenomes</taxon>
        <taxon>organismal metagenomes</taxon>
    </lineage>
</organism>